<reference evidence="1" key="1">
    <citation type="submission" date="2021-03" db="EMBL/GenBank/DDBJ databases">
        <title>Plesiomonas shigelloides zfcc0051, isolated from zebrafish feces.</title>
        <authorList>
            <person name="Vanderhoek Z."/>
            <person name="Gaulke C."/>
        </authorList>
    </citation>
    <scope>NUCLEOTIDE SEQUENCE</scope>
    <source>
        <strain evidence="1">Zfcc0051</strain>
    </source>
</reference>
<dbReference type="RefSeq" id="WP_207542845.1">
    <property type="nucleotide sequence ID" value="NZ_JAFNAA010000089.1"/>
</dbReference>
<organism evidence="1 2">
    <name type="scientific">Plesiomonas shigelloides</name>
    <name type="common">Aeromonas shigelloides</name>
    <dbReference type="NCBI Taxonomy" id="703"/>
    <lineage>
        <taxon>Bacteria</taxon>
        <taxon>Pseudomonadati</taxon>
        <taxon>Pseudomonadota</taxon>
        <taxon>Gammaproteobacteria</taxon>
        <taxon>Enterobacterales</taxon>
        <taxon>Enterobacteriaceae</taxon>
        <taxon>Plesiomonas</taxon>
    </lineage>
</organism>
<comment type="caution">
    <text evidence="1">The sequence shown here is derived from an EMBL/GenBank/DDBJ whole genome shotgun (WGS) entry which is preliminary data.</text>
</comment>
<evidence type="ECO:0000313" key="1">
    <source>
        <dbReference type="EMBL" id="MBO1109930.1"/>
    </source>
</evidence>
<name>A0A8I2B6F4_PLESH</name>
<sequence>LWSRCAGAVLFAATLRALGKVAYFCRQDGLGHAHYVVHLALSSLFYHPNRRQFLIPKISTYPADEIFSIMQIKTLPTK</sequence>
<dbReference type="Proteomes" id="UP000664658">
    <property type="component" value="Unassembled WGS sequence"/>
</dbReference>
<gene>
    <name evidence="1" type="ORF">J2R62_17385</name>
</gene>
<proteinExistence type="predicted"/>
<accession>A0A8I2B6F4</accession>
<feature type="non-terminal residue" evidence="1">
    <location>
        <position position="1"/>
    </location>
</feature>
<dbReference type="EMBL" id="JAFNAA010000089">
    <property type="protein sequence ID" value="MBO1109930.1"/>
    <property type="molecule type" value="Genomic_DNA"/>
</dbReference>
<dbReference type="AlphaFoldDB" id="A0A8I2B6F4"/>
<protein>
    <submittedName>
        <fullName evidence="1">Uncharacterized protein</fullName>
    </submittedName>
</protein>
<evidence type="ECO:0000313" key="2">
    <source>
        <dbReference type="Proteomes" id="UP000664658"/>
    </source>
</evidence>